<comment type="caution">
    <text evidence="2">The sequence shown here is derived from an EMBL/GenBank/DDBJ whole genome shotgun (WGS) entry which is preliminary data.</text>
</comment>
<evidence type="ECO:0000256" key="1">
    <source>
        <dbReference type="SAM" id="MobiDB-lite"/>
    </source>
</evidence>
<proteinExistence type="predicted"/>
<evidence type="ECO:0000313" key="2">
    <source>
        <dbReference type="EMBL" id="KAG8074294.1"/>
    </source>
</evidence>
<dbReference type="AlphaFoldDB" id="A0A8J5SXV6"/>
<gene>
    <name evidence="2" type="ORF">GUJ93_ZPchr0006g44016</name>
</gene>
<accession>A0A8J5SXV6</accession>
<keyword evidence="3" id="KW-1185">Reference proteome</keyword>
<name>A0A8J5SXV6_ZIZPA</name>
<reference evidence="2" key="2">
    <citation type="submission" date="2021-02" db="EMBL/GenBank/DDBJ databases">
        <authorList>
            <person name="Kimball J.A."/>
            <person name="Haas M.W."/>
            <person name="Macchietto M."/>
            <person name="Kono T."/>
            <person name="Duquette J."/>
            <person name="Shao M."/>
        </authorList>
    </citation>
    <scope>NUCLEOTIDE SEQUENCE</scope>
    <source>
        <tissue evidence="2">Fresh leaf tissue</tissue>
    </source>
</reference>
<organism evidence="2 3">
    <name type="scientific">Zizania palustris</name>
    <name type="common">Northern wild rice</name>
    <dbReference type="NCBI Taxonomy" id="103762"/>
    <lineage>
        <taxon>Eukaryota</taxon>
        <taxon>Viridiplantae</taxon>
        <taxon>Streptophyta</taxon>
        <taxon>Embryophyta</taxon>
        <taxon>Tracheophyta</taxon>
        <taxon>Spermatophyta</taxon>
        <taxon>Magnoliopsida</taxon>
        <taxon>Liliopsida</taxon>
        <taxon>Poales</taxon>
        <taxon>Poaceae</taxon>
        <taxon>BOP clade</taxon>
        <taxon>Oryzoideae</taxon>
        <taxon>Oryzeae</taxon>
        <taxon>Zizaniinae</taxon>
        <taxon>Zizania</taxon>
    </lineage>
</organism>
<reference evidence="2" key="1">
    <citation type="journal article" date="2021" name="bioRxiv">
        <title>Whole Genome Assembly and Annotation of Northern Wild Rice, Zizania palustris L., Supports a Whole Genome Duplication in the Zizania Genus.</title>
        <authorList>
            <person name="Haas M."/>
            <person name="Kono T."/>
            <person name="Macchietto M."/>
            <person name="Millas R."/>
            <person name="McGilp L."/>
            <person name="Shao M."/>
            <person name="Duquette J."/>
            <person name="Hirsch C.N."/>
            <person name="Kimball J."/>
        </authorList>
    </citation>
    <scope>NUCLEOTIDE SEQUENCE</scope>
    <source>
        <tissue evidence="2">Fresh leaf tissue</tissue>
    </source>
</reference>
<dbReference type="EMBL" id="JAAALK010000283">
    <property type="protein sequence ID" value="KAG8074294.1"/>
    <property type="molecule type" value="Genomic_DNA"/>
</dbReference>
<sequence length="68" mass="7233">MESWSQADPMQRKGRRQGKQQCRGGWSAGPPEGGGTVEREEGTSAVVVESCTRVEIGMLEVGLEVGLG</sequence>
<feature type="region of interest" description="Disordered" evidence="1">
    <location>
        <begin position="1"/>
        <end position="44"/>
    </location>
</feature>
<feature type="compositionally biased region" description="Low complexity" evidence="1">
    <location>
        <begin position="19"/>
        <end position="30"/>
    </location>
</feature>
<protein>
    <submittedName>
        <fullName evidence="2">Uncharacterized protein</fullName>
    </submittedName>
</protein>
<dbReference type="Proteomes" id="UP000729402">
    <property type="component" value="Unassembled WGS sequence"/>
</dbReference>
<evidence type="ECO:0000313" key="3">
    <source>
        <dbReference type="Proteomes" id="UP000729402"/>
    </source>
</evidence>